<keyword evidence="2" id="KW-1133">Transmembrane helix</keyword>
<keyword evidence="2" id="KW-0812">Transmembrane</keyword>
<gene>
    <name evidence="3" type="ORF">AUJ40_01600</name>
</gene>
<evidence type="ECO:0000313" key="4">
    <source>
        <dbReference type="Proteomes" id="UP000182753"/>
    </source>
</evidence>
<reference evidence="3 4" key="1">
    <citation type="journal article" date="2016" name="Environ. Microbiol.">
        <title>Genomic resolution of a cold subsurface aquifer community provides metabolic insights for novel microbes adapted to high CO concentrations.</title>
        <authorList>
            <person name="Probst A.J."/>
            <person name="Castelle C.J."/>
            <person name="Singh A."/>
            <person name="Brown C.T."/>
            <person name="Anantharaman K."/>
            <person name="Sharon I."/>
            <person name="Hug L.A."/>
            <person name="Burstein D."/>
            <person name="Emerson J.B."/>
            <person name="Thomas B.C."/>
            <person name="Banfield J.F."/>
        </authorList>
    </citation>
    <scope>NUCLEOTIDE SEQUENCE [LARGE SCALE GENOMIC DNA]</scope>
    <source>
        <strain evidence="3">CG1_02_42_45</strain>
    </source>
</reference>
<proteinExistence type="predicted"/>
<dbReference type="Proteomes" id="UP000182753">
    <property type="component" value="Unassembled WGS sequence"/>
</dbReference>
<dbReference type="EMBL" id="MNUJ01000032">
    <property type="protein sequence ID" value="OIN89613.1"/>
    <property type="molecule type" value="Genomic_DNA"/>
</dbReference>
<keyword evidence="2" id="KW-0472">Membrane</keyword>
<protein>
    <submittedName>
        <fullName evidence="3">Uncharacterized protein</fullName>
    </submittedName>
</protein>
<organism evidence="3 4">
    <name type="scientific">Candidatus Berkelbacteria bacterium CG1_02_42_45</name>
    <dbReference type="NCBI Taxonomy" id="1805036"/>
    <lineage>
        <taxon>Bacteria</taxon>
        <taxon>Candidatus Berkelbacteria</taxon>
    </lineage>
</organism>
<feature type="transmembrane region" description="Helical" evidence="2">
    <location>
        <begin position="6"/>
        <end position="26"/>
    </location>
</feature>
<name>A0A1J4RUG2_9BACT</name>
<evidence type="ECO:0000313" key="3">
    <source>
        <dbReference type="EMBL" id="OIN89613.1"/>
    </source>
</evidence>
<sequence length="202" mass="23066">MPTFWKVFIAVIVTAGIVGGGGWWYMSKKATDEKSKLQVQIDDLNKQISELKAASLTSTSTTDETTDWKIYTNDKYGFSLTLNDKWKNYKVFNRKDINDSLSENTEDEFQLCLPSIDERPFDPKSYACPIAILIYEKSAYEKEWDESETTGNISSASVGTKLGEKNNKVFVSNYLWINEPSDLKDIDSKELKNILSTFQFTK</sequence>
<dbReference type="AlphaFoldDB" id="A0A1J4RUG2"/>
<accession>A0A1J4RUG2</accession>
<feature type="coiled-coil region" evidence="1">
    <location>
        <begin position="27"/>
        <end position="54"/>
    </location>
</feature>
<comment type="caution">
    <text evidence="3">The sequence shown here is derived from an EMBL/GenBank/DDBJ whole genome shotgun (WGS) entry which is preliminary data.</text>
</comment>
<evidence type="ECO:0000256" key="2">
    <source>
        <dbReference type="SAM" id="Phobius"/>
    </source>
</evidence>
<keyword evidence="1" id="KW-0175">Coiled coil</keyword>
<evidence type="ECO:0000256" key="1">
    <source>
        <dbReference type="SAM" id="Coils"/>
    </source>
</evidence>